<name>A0A1Q9DQ93_SYMMI</name>
<feature type="chain" id="PRO_5012932135" evidence="1">
    <location>
        <begin position="25"/>
        <end position="91"/>
    </location>
</feature>
<reference evidence="2 3" key="1">
    <citation type="submission" date="2016-02" db="EMBL/GenBank/DDBJ databases">
        <title>Genome analysis of coral dinoflagellate symbionts highlights evolutionary adaptations to a symbiotic lifestyle.</title>
        <authorList>
            <person name="Aranda M."/>
            <person name="Li Y."/>
            <person name="Liew Y.J."/>
            <person name="Baumgarten S."/>
            <person name="Simakov O."/>
            <person name="Wilson M."/>
            <person name="Piel J."/>
            <person name="Ashoor H."/>
            <person name="Bougouffa S."/>
            <person name="Bajic V.B."/>
            <person name="Ryu T."/>
            <person name="Ravasi T."/>
            <person name="Bayer T."/>
            <person name="Micklem G."/>
            <person name="Kim H."/>
            <person name="Bhak J."/>
            <person name="Lajeunesse T.C."/>
            <person name="Voolstra C.R."/>
        </authorList>
    </citation>
    <scope>NUCLEOTIDE SEQUENCE [LARGE SCALE GENOMIC DNA]</scope>
    <source>
        <strain evidence="2 3">CCMP2467</strain>
    </source>
</reference>
<keyword evidence="3" id="KW-1185">Reference proteome</keyword>
<feature type="signal peptide" evidence="1">
    <location>
        <begin position="1"/>
        <end position="24"/>
    </location>
</feature>
<protein>
    <submittedName>
        <fullName evidence="2">Uncharacterized protein</fullName>
    </submittedName>
</protein>
<evidence type="ECO:0000313" key="3">
    <source>
        <dbReference type="Proteomes" id="UP000186817"/>
    </source>
</evidence>
<accession>A0A1Q9DQ93</accession>
<evidence type="ECO:0000256" key="1">
    <source>
        <dbReference type="SAM" id="SignalP"/>
    </source>
</evidence>
<sequence length="91" mass="10347">MVMVTWRLLMLMVMLAMKMPKMATRHVMMVTVEDILLMGQGMVLLLMMNEVRGCATGPLNMIRVYGVEANEKLNYARAVQDAIQKKSRDAI</sequence>
<keyword evidence="1" id="KW-0732">Signal</keyword>
<dbReference type="EMBL" id="LSRX01000438">
    <property type="protein sequence ID" value="OLP97332.1"/>
    <property type="molecule type" value="Genomic_DNA"/>
</dbReference>
<gene>
    <name evidence="2" type="ORF">AK812_SmicGene20357</name>
</gene>
<proteinExistence type="predicted"/>
<dbReference type="AlphaFoldDB" id="A0A1Q9DQ93"/>
<evidence type="ECO:0000313" key="2">
    <source>
        <dbReference type="EMBL" id="OLP97332.1"/>
    </source>
</evidence>
<comment type="caution">
    <text evidence="2">The sequence shown here is derived from an EMBL/GenBank/DDBJ whole genome shotgun (WGS) entry which is preliminary data.</text>
</comment>
<dbReference type="Proteomes" id="UP000186817">
    <property type="component" value="Unassembled WGS sequence"/>
</dbReference>
<organism evidence="2 3">
    <name type="scientific">Symbiodinium microadriaticum</name>
    <name type="common">Dinoflagellate</name>
    <name type="synonym">Zooxanthella microadriatica</name>
    <dbReference type="NCBI Taxonomy" id="2951"/>
    <lineage>
        <taxon>Eukaryota</taxon>
        <taxon>Sar</taxon>
        <taxon>Alveolata</taxon>
        <taxon>Dinophyceae</taxon>
        <taxon>Suessiales</taxon>
        <taxon>Symbiodiniaceae</taxon>
        <taxon>Symbiodinium</taxon>
    </lineage>
</organism>